<name>Q94DP5_ORYSJ</name>
<gene>
    <name evidence="2" type="primary">P0460H02.33</name>
</gene>
<organism evidence="2">
    <name type="scientific">Oryza sativa subsp. japonica</name>
    <name type="common">Rice</name>
    <dbReference type="NCBI Taxonomy" id="39947"/>
    <lineage>
        <taxon>Eukaryota</taxon>
        <taxon>Viridiplantae</taxon>
        <taxon>Streptophyta</taxon>
        <taxon>Embryophyta</taxon>
        <taxon>Tracheophyta</taxon>
        <taxon>Spermatophyta</taxon>
        <taxon>Magnoliopsida</taxon>
        <taxon>Liliopsida</taxon>
        <taxon>Poales</taxon>
        <taxon>Poaceae</taxon>
        <taxon>BOP clade</taxon>
        <taxon>Oryzoideae</taxon>
        <taxon>Oryzeae</taxon>
        <taxon>Oryzinae</taxon>
        <taxon>Oryza</taxon>
        <taxon>Oryza sativa</taxon>
    </lineage>
</organism>
<accession>Q94DP5</accession>
<feature type="region of interest" description="Disordered" evidence="1">
    <location>
        <begin position="99"/>
        <end position="128"/>
    </location>
</feature>
<proteinExistence type="predicted"/>
<reference evidence="2" key="1">
    <citation type="journal article" date="2002" name="Nature">
        <title>The genome sequence and structure of rice chromosome 1.</title>
        <authorList>
            <person name="Sasaki T."/>
            <person name="Matsumoto T."/>
            <person name="Yamamoto K."/>
            <person name="Sakata K."/>
            <person name="Baba T."/>
            <person name="Katayose Y."/>
            <person name="Wu J."/>
            <person name="Niimura Y."/>
            <person name="Cheng Z."/>
            <person name="Nagamura Y."/>
            <person name="Antonio B.A."/>
            <person name="Kanamori H."/>
            <person name="Hosokawa S."/>
            <person name="Masukawa M."/>
            <person name="Arikawa K."/>
            <person name="Chiden Y."/>
            <person name="Hayashi M."/>
            <person name="Okamoto M."/>
            <person name="Ando T."/>
            <person name="Aoki H."/>
            <person name="Arita K."/>
            <person name="Hamada M."/>
            <person name="Harada C."/>
            <person name="Hijishita S."/>
            <person name="Honda M."/>
            <person name="Ichikawa Y."/>
            <person name="Idonuma A."/>
            <person name="Iijima M."/>
            <person name="Ikeda M."/>
            <person name="Ikeno M."/>
            <person name="Itoh S."/>
            <person name="Itoh T."/>
            <person name="Itoh Y."/>
            <person name="Itoh Y."/>
            <person name="Iwabuchi A."/>
            <person name="Kamiya K."/>
            <person name="Karasawa W."/>
            <person name="Katagiri S."/>
            <person name="Kikuta A."/>
            <person name="Kobayashi N."/>
            <person name="Kono I."/>
            <person name="Machita K."/>
            <person name="Maehara T."/>
            <person name="Mizuno H."/>
            <person name="Mizubayashi T."/>
            <person name="Mukai Y."/>
            <person name="Nagasaki H."/>
            <person name="Nakashima M."/>
            <person name="Nakama Y."/>
            <person name="Nakamichi Y."/>
            <person name="Nakamura M."/>
            <person name="Namiki N."/>
            <person name="Negishi M."/>
            <person name="Ohta I."/>
            <person name="Ono N."/>
            <person name="Saji S."/>
            <person name="Sakai K."/>
            <person name="Shibata M."/>
            <person name="Shimokawa T."/>
            <person name="Shomura A."/>
            <person name="Song J."/>
            <person name="Takazaki Y."/>
            <person name="Terasawa K."/>
            <person name="Tsuji K."/>
            <person name="Waki K."/>
            <person name="Yamagata H."/>
            <person name="Yamane H."/>
            <person name="Yoshiki S."/>
            <person name="Yoshihara R."/>
            <person name="Yukawa K."/>
            <person name="Zhong H."/>
            <person name="Iwama H."/>
            <person name="Endo T."/>
            <person name="Ito H."/>
            <person name="Hahn J.H."/>
            <person name="Kim H.I."/>
            <person name="Eun M.Y."/>
            <person name="Yano M."/>
            <person name="Jiang J."/>
            <person name="Gojobori T."/>
        </authorList>
    </citation>
    <scope>NUCLEOTIDE SEQUENCE [LARGE SCALE GENOMIC DNA]</scope>
</reference>
<dbReference type="PROSITE" id="PS51257">
    <property type="entry name" value="PROKAR_LIPOPROTEIN"/>
    <property type="match status" value="1"/>
</dbReference>
<evidence type="ECO:0000313" key="2">
    <source>
        <dbReference type="EMBL" id="BAB61244.1"/>
    </source>
</evidence>
<evidence type="ECO:0000256" key="1">
    <source>
        <dbReference type="SAM" id="MobiDB-lite"/>
    </source>
</evidence>
<dbReference type="EMBL" id="AP003257">
    <property type="protein sequence ID" value="BAB61244.1"/>
    <property type="molecule type" value="Genomic_DNA"/>
</dbReference>
<dbReference type="Proteomes" id="UP000817658">
    <property type="component" value="Chromosome 1"/>
</dbReference>
<protein>
    <submittedName>
        <fullName evidence="2">Uncharacterized protein P0460H02.33</fullName>
    </submittedName>
</protein>
<sequence length="128" mass="14046">MPCRRVTVGYAAGSDRSLILILGASGGCAGRRKPPRSVLLGRIWRHGGGIGVWECWQRWESPPDPHLDLVGRRLAAAHDCGGNGGSDARWWRWRVRSGPRRPDLAKQPLATTMTVAERRRQAAGNDDG</sequence>
<dbReference type="AlphaFoldDB" id="Q94DP5"/>